<keyword evidence="2" id="KW-1185">Reference proteome</keyword>
<dbReference type="AlphaFoldDB" id="A0A6C2YV49"/>
<dbReference type="SUPFAM" id="SSF53649">
    <property type="entry name" value="Alkaline phosphatase-like"/>
    <property type="match status" value="1"/>
</dbReference>
<evidence type="ECO:0000313" key="1">
    <source>
        <dbReference type="EMBL" id="VIP05618.1"/>
    </source>
</evidence>
<dbReference type="InterPro" id="IPR006311">
    <property type="entry name" value="TAT_signal"/>
</dbReference>
<evidence type="ECO:0008006" key="3">
    <source>
        <dbReference type="Google" id="ProtNLM"/>
    </source>
</evidence>
<dbReference type="EMBL" id="LR593887">
    <property type="protein sequence ID" value="VTS08592.1"/>
    <property type="molecule type" value="Genomic_DNA"/>
</dbReference>
<accession>A0A6C2YV49</accession>
<dbReference type="InParanoid" id="A0A6C2YV49"/>
<dbReference type="InterPro" id="IPR010869">
    <property type="entry name" value="DUF1501"/>
</dbReference>
<organism evidence="1">
    <name type="scientific">Tuwongella immobilis</name>
    <dbReference type="NCBI Taxonomy" id="692036"/>
    <lineage>
        <taxon>Bacteria</taxon>
        <taxon>Pseudomonadati</taxon>
        <taxon>Planctomycetota</taxon>
        <taxon>Planctomycetia</taxon>
        <taxon>Gemmatales</taxon>
        <taxon>Gemmataceae</taxon>
        <taxon>Tuwongella</taxon>
    </lineage>
</organism>
<dbReference type="PANTHER" id="PTHR43737:SF1">
    <property type="entry name" value="DUF1501 DOMAIN-CONTAINING PROTEIN"/>
    <property type="match status" value="1"/>
</dbReference>
<reference evidence="1" key="1">
    <citation type="submission" date="2019-04" db="EMBL/GenBank/DDBJ databases">
        <authorList>
            <consortium name="Science for Life Laboratories"/>
        </authorList>
    </citation>
    <scope>NUCLEOTIDE SEQUENCE</scope>
    <source>
        <strain evidence="1">MBLW1</strain>
    </source>
</reference>
<evidence type="ECO:0000313" key="2">
    <source>
        <dbReference type="Proteomes" id="UP000464378"/>
    </source>
</evidence>
<dbReference type="RefSeq" id="WP_162660736.1">
    <property type="nucleotide sequence ID" value="NZ_LR593887.1"/>
</dbReference>
<dbReference type="Gene3D" id="3.40.720.10">
    <property type="entry name" value="Alkaline Phosphatase, subunit A"/>
    <property type="match status" value="1"/>
</dbReference>
<dbReference type="KEGG" id="tim:GMBLW1_35750"/>
<dbReference type="PANTHER" id="PTHR43737">
    <property type="entry name" value="BLL7424 PROTEIN"/>
    <property type="match status" value="1"/>
</dbReference>
<dbReference type="EMBL" id="LR586016">
    <property type="protein sequence ID" value="VIP05618.1"/>
    <property type="molecule type" value="Genomic_DNA"/>
</dbReference>
<dbReference type="PROSITE" id="PS51318">
    <property type="entry name" value="TAT"/>
    <property type="match status" value="1"/>
</dbReference>
<gene>
    <name evidence="1" type="ORF">GMBLW1_35750</name>
</gene>
<name>A0A6C2YV49_9BACT</name>
<sequence>MLHVSMGQAGTNCAGMSRRSAIRAGLFGATGLSLAGLLRAEATSPKPTNQPEKSVILIWLDGGPSQLETYDPKPGAPVEVRGPFGAISTKLPGVQVSELMPHTAKRLDQVSIIRSLAHGTGDHFAGGHWMTTGRFGATTANKDIKSPSMGSVITHVKGGIAPDMPPYVGLPAAQTIYLYPGYMGAAYLGNHLEPFQVNREASYLGVDDGRRVSSPPWLKNFGKERASLLSDRQSLLTQIDQFRRDLDASRMAENLDQYQQRAIEMILSGKARTAFDFDQENPRLADRYGSSPWARYTMMARRLVEAGVRFVTVDMPHWDDHSNLERGHGRKVRVVDQAVGALLDDLQDRGLLETTIVLVMGEFGRTPRINKGLPNDPVPGRDHWGAAISAMIAGGGIPRGVVVGKTNDKAEYPTDRALAPGNLLATVYHHLGIDLNLSFKDHTGRPVPILDENEPIAELI</sequence>
<protein>
    <recommendedName>
        <fullName evidence="3">DUF1501 domain-containing protein</fullName>
    </recommendedName>
</protein>
<proteinExistence type="predicted"/>
<dbReference type="InterPro" id="IPR017850">
    <property type="entry name" value="Alkaline_phosphatase_core_sf"/>
</dbReference>
<dbReference type="Proteomes" id="UP000464378">
    <property type="component" value="Chromosome"/>
</dbReference>
<dbReference type="Pfam" id="PF07394">
    <property type="entry name" value="DUF1501"/>
    <property type="match status" value="1"/>
</dbReference>